<evidence type="ECO:0000259" key="2">
    <source>
        <dbReference type="Pfam" id="PF07786"/>
    </source>
</evidence>
<feature type="transmembrane region" description="Helical" evidence="1">
    <location>
        <begin position="89"/>
        <end position="109"/>
    </location>
</feature>
<feature type="transmembrane region" description="Helical" evidence="1">
    <location>
        <begin position="268"/>
        <end position="288"/>
    </location>
</feature>
<feature type="transmembrane region" description="Helical" evidence="1">
    <location>
        <begin position="21"/>
        <end position="40"/>
    </location>
</feature>
<feature type="transmembrane region" description="Helical" evidence="1">
    <location>
        <begin position="226"/>
        <end position="248"/>
    </location>
</feature>
<feature type="transmembrane region" description="Helical" evidence="1">
    <location>
        <begin position="56"/>
        <end position="77"/>
    </location>
</feature>
<protein>
    <submittedName>
        <fullName evidence="3">DUF1624 domain-containing protein</fullName>
    </submittedName>
</protein>
<proteinExistence type="predicted"/>
<keyword evidence="1" id="KW-0812">Transmembrane</keyword>
<keyword evidence="1" id="KW-1133">Transmembrane helix</keyword>
<comment type="caution">
    <text evidence="3">The sequence shown here is derived from an EMBL/GenBank/DDBJ whole genome shotgun (WGS) entry which is preliminary data.</text>
</comment>
<feature type="transmembrane region" description="Helical" evidence="1">
    <location>
        <begin position="129"/>
        <end position="148"/>
    </location>
</feature>
<feature type="domain" description="Heparan-alpha-glucosaminide N-acetyltransferase catalytic" evidence="2">
    <location>
        <begin position="15"/>
        <end position="221"/>
    </location>
</feature>
<dbReference type="InterPro" id="IPR012429">
    <property type="entry name" value="HGSNAT_cat"/>
</dbReference>
<feature type="transmembrane region" description="Helical" evidence="1">
    <location>
        <begin position="335"/>
        <end position="353"/>
    </location>
</feature>
<feature type="transmembrane region" description="Helical" evidence="1">
    <location>
        <begin position="155"/>
        <end position="173"/>
    </location>
</feature>
<dbReference type="EMBL" id="SUYD01000004">
    <property type="protein sequence ID" value="MBE6265714.1"/>
    <property type="molecule type" value="Genomic_DNA"/>
</dbReference>
<feature type="transmembrane region" description="Helical" evidence="1">
    <location>
        <begin position="195"/>
        <end position="214"/>
    </location>
</feature>
<dbReference type="Proteomes" id="UP000763088">
    <property type="component" value="Unassembled WGS sequence"/>
</dbReference>
<evidence type="ECO:0000313" key="4">
    <source>
        <dbReference type="Proteomes" id="UP000763088"/>
    </source>
</evidence>
<evidence type="ECO:0000313" key="3">
    <source>
        <dbReference type="EMBL" id="MBE6265714.1"/>
    </source>
</evidence>
<reference evidence="3" key="1">
    <citation type="submission" date="2019-04" db="EMBL/GenBank/DDBJ databases">
        <title>Evolution of Biomass-Degrading Anaerobic Consortia Revealed by Metagenomics.</title>
        <authorList>
            <person name="Peng X."/>
        </authorList>
    </citation>
    <scope>NUCLEOTIDE SEQUENCE</scope>
    <source>
        <strain evidence="3">SIG141</strain>
    </source>
</reference>
<evidence type="ECO:0000256" key="1">
    <source>
        <dbReference type="SAM" id="Phobius"/>
    </source>
</evidence>
<name>A0A928GGW9_XYLRU</name>
<organism evidence="3 4">
    <name type="scientific">Xylanibacter ruminicola</name>
    <name type="common">Prevotella ruminicola</name>
    <dbReference type="NCBI Taxonomy" id="839"/>
    <lineage>
        <taxon>Bacteria</taxon>
        <taxon>Pseudomonadati</taxon>
        <taxon>Bacteroidota</taxon>
        <taxon>Bacteroidia</taxon>
        <taxon>Bacteroidales</taxon>
        <taxon>Prevotellaceae</taxon>
        <taxon>Xylanibacter</taxon>
    </lineage>
</organism>
<accession>A0A928GGW9</accession>
<feature type="transmembrane region" description="Helical" evidence="1">
    <location>
        <begin position="309"/>
        <end position="329"/>
    </location>
</feature>
<gene>
    <name evidence="3" type="ORF">E7102_04460</name>
</gene>
<dbReference type="AlphaFoldDB" id="A0A928GGW9"/>
<dbReference type="Pfam" id="PF07786">
    <property type="entry name" value="HGSNAT_cat"/>
    <property type="match status" value="1"/>
</dbReference>
<sequence>MFAGLFSKEEVNTGRQWSFDFAKFIAIVGMVLVHTFIYIWDEDGLEQGFQYRLNNIYGGVLAAPVFMFAMGVGVAYSRRTDGRTMFLRGIKLFVAGYLINAVRCLPQLLLWKAGYGEQHYDWFVEEINLFDILPFAGIAFMLFALLRWMKASPTVILLVGLALSVFGTFVRSIDMGSTALNMLCYPFIGIHVGEIWSSFPLANWFIFVAAGYWFGKLIRRCNDMDYLFALLVPATGFIFTVCMIYLTTHETGMFSDINDDYFYYLTPFDSFVCIMGAILVAGIGHFLMPHEPQVIQQEVKQVSSDVTRIYLIHWVFVCYLVGGIMDGVFDLYPSDILLVLVGLAILVVSAWLAQREPFSRIKI</sequence>
<keyword evidence="1" id="KW-0472">Membrane</keyword>